<accession>A0AAE8NFR9</accession>
<gene>
    <name evidence="1" type="ORF">NCTC10661_03816</name>
</gene>
<reference evidence="1 2" key="1">
    <citation type="submission" date="2018-06" db="EMBL/GenBank/DDBJ databases">
        <authorList>
            <consortium name="Pathogen Informatics"/>
            <person name="Doyle S."/>
        </authorList>
    </citation>
    <scope>NUCLEOTIDE SEQUENCE [LARGE SCALE GENOMIC DNA]</scope>
    <source>
        <strain evidence="1 2">NCTC10661</strain>
    </source>
</reference>
<evidence type="ECO:0000313" key="2">
    <source>
        <dbReference type="Proteomes" id="UP000250416"/>
    </source>
</evidence>
<dbReference type="EMBL" id="UARD01000020">
    <property type="protein sequence ID" value="SPV20450.1"/>
    <property type="molecule type" value="Genomic_DNA"/>
</dbReference>
<sequence>MNHKGINFCHTFDGNSISLLNRQRMVGWLKFDVGTNSIVTQVNPSFKIHGVGIWF</sequence>
<evidence type="ECO:0000313" key="1">
    <source>
        <dbReference type="EMBL" id="SPV20450.1"/>
    </source>
</evidence>
<dbReference type="AlphaFoldDB" id="A0AAE8NFR9"/>
<name>A0AAE8NFR9_BURCE</name>
<dbReference type="Proteomes" id="UP000250416">
    <property type="component" value="Unassembled WGS sequence"/>
</dbReference>
<proteinExistence type="predicted"/>
<comment type="caution">
    <text evidence="1">The sequence shown here is derived from an EMBL/GenBank/DDBJ whole genome shotgun (WGS) entry which is preliminary data.</text>
</comment>
<protein>
    <submittedName>
        <fullName evidence="1">Uncharacterized protein</fullName>
    </submittedName>
</protein>
<organism evidence="1 2">
    <name type="scientific">Burkholderia cepacia</name>
    <name type="common">Pseudomonas cepacia</name>
    <dbReference type="NCBI Taxonomy" id="292"/>
    <lineage>
        <taxon>Bacteria</taxon>
        <taxon>Pseudomonadati</taxon>
        <taxon>Pseudomonadota</taxon>
        <taxon>Betaproteobacteria</taxon>
        <taxon>Burkholderiales</taxon>
        <taxon>Burkholderiaceae</taxon>
        <taxon>Burkholderia</taxon>
        <taxon>Burkholderia cepacia complex</taxon>
    </lineage>
</organism>